<feature type="transmembrane region" description="Helical" evidence="2">
    <location>
        <begin position="1511"/>
        <end position="1531"/>
    </location>
</feature>
<dbReference type="SUPFAM" id="SSF69318">
    <property type="entry name" value="Integrin alpha N-terminal domain"/>
    <property type="match status" value="3"/>
</dbReference>
<organism evidence="5 6">
    <name type="scientific">Thecamonas trahens ATCC 50062</name>
    <dbReference type="NCBI Taxonomy" id="461836"/>
    <lineage>
        <taxon>Eukaryota</taxon>
        <taxon>Apusozoa</taxon>
        <taxon>Apusomonadida</taxon>
        <taxon>Apusomonadidae</taxon>
        <taxon>Thecamonas</taxon>
    </lineage>
</organism>
<evidence type="ECO:0000259" key="4">
    <source>
        <dbReference type="Pfam" id="PF24633"/>
    </source>
</evidence>
<dbReference type="InterPro" id="IPR056047">
    <property type="entry name" value="CRMPA-like_DUF7630"/>
</dbReference>
<keyword evidence="1 3" id="KW-0732">Signal</keyword>
<dbReference type="SMART" id="SM00710">
    <property type="entry name" value="PbH1"/>
    <property type="match status" value="8"/>
</dbReference>
<reference evidence="5 6" key="1">
    <citation type="submission" date="2010-05" db="EMBL/GenBank/DDBJ databases">
        <title>The Genome Sequence of Thecamonas trahens ATCC 50062.</title>
        <authorList>
            <consortium name="The Broad Institute Genome Sequencing Platform"/>
            <person name="Russ C."/>
            <person name="Cuomo C."/>
            <person name="Shea T."/>
            <person name="Young S.K."/>
            <person name="Zeng Q."/>
            <person name="Koehrsen M."/>
            <person name="Haas B."/>
            <person name="Borodovsky M."/>
            <person name="Guigo R."/>
            <person name="Alvarado L."/>
            <person name="Berlin A."/>
            <person name="Bochicchio J."/>
            <person name="Borenstein D."/>
            <person name="Chapman S."/>
            <person name="Chen Z."/>
            <person name="Freedman E."/>
            <person name="Gellesch M."/>
            <person name="Goldberg J."/>
            <person name="Griggs A."/>
            <person name="Gujja S."/>
            <person name="Heilman E."/>
            <person name="Heiman D."/>
            <person name="Hepburn T."/>
            <person name="Howarth C."/>
            <person name="Jen D."/>
            <person name="Larson L."/>
            <person name="Mehta T."/>
            <person name="Park D."/>
            <person name="Pearson M."/>
            <person name="Roberts A."/>
            <person name="Saif S."/>
            <person name="Shenoy N."/>
            <person name="Sisk P."/>
            <person name="Stolte C."/>
            <person name="Sykes S."/>
            <person name="Thomson T."/>
            <person name="Walk T."/>
            <person name="White J."/>
            <person name="Yandava C."/>
            <person name="Burger G."/>
            <person name="Gray M.W."/>
            <person name="Holland P.W.H."/>
            <person name="King N."/>
            <person name="Lang F.B.F."/>
            <person name="Roger A.J."/>
            <person name="Ruiz-Trillo I."/>
            <person name="Lander E."/>
            <person name="Nusbaum C."/>
        </authorList>
    </citation>
    <scope>NUCLEOTIDE SEQUENCE [LARGE SCALE GENOMIC DNA]</scope>
    <source>
        <strain evidence="5 6">ATCC 50062</strain>
    </source>
</reference>
<dbReference type="InterPro" id="IPR028994">
    <property type="entry name" value="Integrin_alpha_N"/>
</dbReference>
<feature type="transmembrane region" description="Helical" evidence="2">
    <location>
        <begin position="1715"/>
        <end position="1741"/>
    </location>
</feature>
<feature type="transmembrane region" description="Helical" evidence="2">
    <location>
        <begin position="1826"/>
        <end position="1845"/>
    </location>
</feature>
<keyword evidence="6" id="KW-1185">Reference proteome</keyword>
<dbReference type="GeneID" id="25569257"/>
<feature type="transmembrane region" description="Helical" evidence="2">
    <location>
        <begin position="1543"/>
        <end position="1562"/>
    </location>
</feature>
<accession>A0A0L0DW98</accession>
<evidence type="ECO:0000256" key="3">
    <source>
        <dbReference type="SAM" id="SignalP"/>
    </source>
</evidence>
<feature type="transmembrane region" description="Helical" evidence="2">
    <location>
        <begin position="1790"/>
        <end position="1814"/>
    </location>
</feature>
<dbReference type="RefSeq" id="XP_013752875.1">
    <property type="nucleotide sequence ID" value="XM_013897421.1"/>
</dbReference>
<dbReference type="SMART" id="SM01411">
    <property type="entry name" value="Ephrin_rec_like"/>
    <property type="match status" value="2"/>
</dbReference>
<feature type="chain" id="PRO_5005537827" description="DUF7630 domain-containing protein" evidence="3">
    <location>
        <begin position="30"/>
        <end position="2018"/>
    </location>
</feature>
<dbReference type="Pfam" id="PF13517">
    <property type="entry name" value="FG-GAP_3"/>
    <property type="match status" value="3"/>
</dbReference>
<dbReference type="InterPro" id="IPR009030">
    <property type="entry name" value="Growth_fac_rcpt_cys_sf"/>
</dbReference>
<dbReference type="Gene3D" id="2.130.10.130">
    <property type="entry name" value="Integrin alpha, N-terminal"/>
    <property type="match status" value="1"/>
</dbReference>
<dbReference type="CDD" id="cd00185">
    <property type="entry name" value="TNFRSF"/>
    <property type="match status" value="1"/>
</dbReference>
<keyword evidence="2" id="KW-1133">Transmembrane helix</keyword>
<dbReference type="PROSITE" id="PS51257">
    <property type="entry name" value="PROKAR_LIPOPROTEIN"/>
    <property type="match status" value="1"/>
</dbReference>
<dbReference type="InterPro" id="IPR011050">
    <property type="entry name" value="Pectin_lyase_fold/virulence"/>
</dbReference>
<dbReference type="InterPro" id="IPR013517">
    <property type="entry name" value="FG-GAP"/>
</dbReference>
<evidence type="ECO:0000256" key="1">
    <source>
        <dbReference type="ARBA" id="ARBA00022729"/>
    </source>
</evidence>
<gene>
    <name evidence="5" type="ORF">AMSG_11227</name>
</gene>
<dbReference type="SUPFAM" id="SSF57184">
    <property type="entry name" value="Growth factor receptor domain"/>
    <property type="match status" value="1"/>
</dbReference>
<dbReference type="InterPro" id="IPR006626">
    <property type="entry name" value="PbH1"/>
</dbReference>
<dbReference type="Gene3D" id="2.10.50.10">
    <property type="entry name" value="Tumor Necrosis Factor Receptor, subunit A, domain 2"/>
    <property type="match status" value="1"/>
</dbReference>
<dbReference type="OrthoDB" id="5950997at2759"/>
<proteinExistence type="predicted"/>
<evidence type="ECO:0000256" key="2">
    <source>
        <dbReference type="SAM" id="Phobius"/>
    </source>
</evidence>
<evidence type="ECO:0000313" key="5">
    <source>
        <dbReference type="EMBL" id="KNC55793.1"/>
    </source>
</evidence>
<name>A0A0L0DW98_THETB</name>
<dbReference type="PANTHER" id="PTHR44103">
    <property type="entry name" value="PROPROTEIN CONVERTASE P"/>
    <property type="match status" value="1"/>
</dbReference>
<feature type="domain" description="DUF7630" evidence="4">
    <location>
        <begin position="1465"/>
        <end position="1506"/>
    </location>
</feature>
<sequence length="2018" mass="207839">MVKLVYFFSAVVAVVAAVALVTLLPPVAGVAISCEPVPATLTQIGLVDQGNKLVTGFIDADPFEDVAVISGTSGNLVWFRNTDSFGWSSAITISTGRFVLPDFLAGFDSGGEGLLDLAAASDSPSDAAVDFYRNTGGAFVRVEVVPPGASSYGRFTFLIMADFTGNTLGDIAVVDQDAGTPTIIYFEQTAVDTFAAGVSIIASPALLDRPGAMAAVDIDGDTDFDLVVATHHSAPNNVYWLKNTGSGFEDGVQPVASNVALLDKSTSLAVADFDGDTFEDVVVTSEDNAVLWIRGGSATGTTWDAPRIISTTYFDTPVQVVVGDIDADGDLDIAIAAQGNNIAAWVPNNYNGGVGSVENMWATPRTIAKCDGCQTLALFDFNVDGQLDVAVADRAQDKVLFARNSPIDVLGNTLLDIASETPETMESHDFDGDGDQDYLVTTDSTNTVKWIENTDGVGGTFTARALDTTFAGVSRAAAADLDLDGDIDILAVSPSLNRVVYGINAGSGSFAAVVASGWTGTALYSPGLAVSVVAPVDIDTDADVDLVGSSATELFFVRNLFVEWDNGTIGFSARTVIDTFVQLAEFEVAPMNSDEWPDIVTADKTTGAVHIYLGSSSGGFTAGLSVAASTAAQPVAFVYAIALIDADKDGDLDIACAGIDAGFVLLENYGNAVFDPSNAGRTNFSSIVARDYDVGMIVTDYDGDGNDDIVYRGRFEPGFLGFFQGVGDGTFATQAVSSGSFQISLSTGVDFNQDGAVDGVAEYLGTLGWFPGTTLFRVLDAVSPKTMTLTPATLGSTLARLTYFIGLASGCASDMIVLPPNAALYGCFDAGPYPLYKSMVIDGNGATIDCRLGTGGGLFDVREGAVVTLRNMTIIGARATKGSPSGPAGIRVTGSGSTLVMEDVVVRDGSAVPITGAVFQLNRGHGGGVLVESGGSLVARRSRFENNVASSGGGGVAAVGSNVAIEMEDVVLTGNAATGGSGGGILLQTNAAGTARVALTRVTLSGNSAGGTGSGGGLTVSCIAASSCEVVLVDCRVAGNSASAAGGGVLLVGTRVSSELNTTVIESNAAGYGGGLAVLAVPDTVPAGATASSLVAEGVAASGVSGMTRIVGTGSALRSNVAVLGGALLVCSVPVEFADVRGSSLDVSGNSASVGGGAVFACLPPGSLAAGATARLIPSALPWLKLYDPASGTFRSVDEVFGTFSGGGALYGQVLASPPHVLEWTSSGSAESPVLTRSSGLELGNAARISPVDVFGQAVIDPGITVQLDLVTPATGFQLSGGDRAKPMESSSVVSFVDVTVEGLGGGVLEGAPQVTVHATVSPARVSPVGVLRANISACVPGFGRRSLDGAPIVCGICLEGTYSADVSIAPCVSCDDGASNFGNGATSCDSCPAGTERDLSALNTTDVTPDGRIDLPCTCSPGFYSPQGKVDVACVACPEGGVCDGKLKPPYAQPGFYPGEGGVFVSCKLAEACAGDGRCSVGYDAQLCADCASGYYKLSDKCHKCANTTAFVLIAMIVLAFVLVFALIYFNTRKALSYRFAAAMIGLNSLQISAIYGRIALDWGEFANAWFSAISFLNLNFDLAAPECASEGVDVYMLKWWGTMLLPVMFCIPFGVVGSLWYVYIRKRGGQREAAAVARYEASGCNMDEDGEASEPLTVEALKDAMVRSFYQLLVLLYLPLTGMCMSYFGCNKGSDGRWALDVAPSRTCFTSSYWAVFPFAVLFFGLYCLAIPLGIFMLLYKRNAAAQEDAAMGLIVFQLRYGFLVARFQEQQYYFETFIMLRKFGVVAMSTFFYSAVSKADAALVVLGASFLQLCLLQPYLSRFHNILAMVCLGSCAAVLEGGTIEDGVFRGIVVVTAIVVNTLAIFVGNGIDLWLMRKSEAEAEDEFYESGQFRVAGDAAVVDDKYTQAEAEGRMTTDTELHTINGNGGGAMHTIGVADSPGGSSGSSAVASFGGSAGGGMESAAYGSAFDTAALATPGSIVMTGDASVGGGGQVQAMPSPVPRNPLFASMMEQG</sequence>
<dbReference type="Pfam" id="PF24633">
    <property type="entry name" value="DUF7630"/>
    <property type="match status" value="1"/>
</dbReference>
<dbReference type="SUPFAM" id="SSF51126">
    <property type="entry name" value="Pectin lyase-like"/>
    <property type="match status" value="1"/>
</dbReference>
<feature type="transmembrane region" description="Helical" evidence="2">
    <location>
        <begin position="1851"/>
        <end position="1871"/>
    </location>
</feature>
<protein>
    <recommendedName>
        <fullName evidence="4">DUF7630 domain-containing protein</fullName>
    </recommendedName>
</protein>
<dbReference type="EMBL" id="GL349504">
    <property type="protein sequence ID" value="KNC55793.1"/>
    <property type="molecule type" value="Genomic_DNA"/>
</dbReference>
<feature type="transmembrane region" description="Helical" evidence="2">
    <location>
        <begin position="1671"/>
        <end position="1690"/>
    </location>
</feature>
<dbReference type="PANTHER" id="PTHR44103:SF1">
    <property type="entry name" value="PROPROTEIN CONVERTASE P"/>
    <property type="match status" value="1"/>
</dbReference>
<feature type="signal peptide" evidence="3">
    <location>
        <begin position="1"/>
        <end position="29"/>
    </location>
</feature>
<feature type="transmembrane region" description="Helical" evidence="2">
    <location>
        <begin position="1601"/>
        <end position="1625"/>
    </location>
</feature>
<dbReference type="Proteomes" id="UP000054408">
    <property type="component" value="Unassembled WGS sequence"/>
</dbReference>
<keyword evidence="2" id="KW-0812">Transmembrane</keyword>
<evidence type="ECO:0000313" key="6">
    <source>
        <dbReference type="Proteomes" id="UP000054408"/>
    </source>
</evidence>
<keyword evidence="2" id="KW-0472">Membrane</keyword>